<dbReference type="VEuPathDB" id="FungiDB:UMAG_02850"/>
<gene>
    <name evidence="5" type="ORF">UMAG_02850</name>
</gene>
<accession>A0A0D1C5B6</accession>
<keyword evidence="1" id="KW-0175">Coiled coil</keyword>
<proteinExistence type="predicted"/>
<dbReference type="EMBL" id="CM003146">
    <property type="protein sequence ID" value="KIS68862.1"/>
    <property type="molecule type" value="Genomic_DNA"/>
</dbReference>
<dbReference type="InterPro" id="IPR055592">
    <property type="entry name" value="DUF7168"/>
</dbReference>
<dbReference type="STRING" id="237631.A0A0D1C5B6"/>
<dbReference type="InterPro" id="IPR024498">
    <property type="entry name" value="DUF2786"/>
</dbReference>
<evidence type="ECO:0008006" key="7">
    <source>
        <dbReference type="Google" id="ProtNLM"/>
    </source>
</evidence>
<feature type="region of interest" description="Disordered" evidence="2">
    <location>
        <begin position="57"/>
        <end position="91"/>
    </location>
</feature>
<feature type="compositionally biased region" description="Basic and acidic residues" evidence="2">
    <location>
        <begin position="571"/>
        <end position="588"/>
    </location>
</feature>
<feature type="compositionally biased region" description="Basic and acidic residues" evidence="2">
    <location>
        <begin position="511"/>
        <end position="527"/>
    </location>
</feature>
<dbReference type="Pfam" id="PF23771">
    <property type="entry name" value="DUF7168"/>
    <property type="match status" value="1"/>
</dbReference>
<reference evidence="5 6" key="1">
    <citation type="journal article" date="2006" name="Nature">
        <title>Insights from the genome of the biotrophic fungal plant pathogen Ustilago maydis.</title>
        <authorList>
            <person name="Kamper J."/>
            <person name="Kahmann R."/>
            <person name="Bolker M."/>
            <person name="Ma L.J."/>
            <person name="Brefort T."/>
            <person name="Saville B.J."/>
            <person name="Banuett F."/>
            <person name="Kronstad J.W."/>
            <person name="Gold S.E."/>
            <person name="Muller O."/>
            <person name="Perlin M.H."/>
            <person name="Wosten H.A."/>
            <person name="de Vries R."/>
            <person name="Ruiz-Herrera J."/>
            <person name="Reynaga-Pena C.G."/>
            <person name="Snetselaar K."/>
            <person name="McCann M."/>
            <person name="Perez-Martin J."/>
            <person name="Feldbrugge M."/>
            <person name="Basse C.W."/>
            <person name="Steinberg G."/>
            <person name="Ibeas J.I."/>
            <person name="Holloman W."/>
            <person name="Guzman P."/>
            <person name="Farman M."/>
            <person name="Stajich J.E."/>
            <person name="Sentandreu R."/>
            <person name="Gonzalez-Prieto J.M."/>
            <person name="Kennell J.C."/>
            <person name="Molina L."/>
            <person name="Schirawski J."/>
            <person name="Mendoza-Mendoza A."/>
            <person name="Greilinger D."/>
            <person name="Munch K."/>
            <person name="Rossel N."/>
            <person name="Scherer M."/>
            <person name="Vranes M."/>
            <person name="Ladendorf O."/>
            <person name="Vincon V."/>
            <person name="Fuchs U."/>
            <person name="Sandrock B."/>
            <person name="Meng S."/>
            <person name="Ho E.C."/>
            <person name="Cahill M.J."/>
            <person name="Boyce K.J."/>
            <person name="Klose J."/>
            <person name="Klosterman S.J."/>
            <person name="Deelstra H.J."/>
            <person name="Ortiz-Castellanos L."/>
            <person name="Li W."/>
            <person name="Sanchez-Alonso P."/>
            <person name="Schreier P.H."/>
            <person name="Hauser-Hahn I."/>
            <person name="Vaupel M."/>
            <person name="Koopmann E."/>
            <person name="Friedrich G."/>
            <person name="Voss H."/>
            <person name="Schluter T."/>
            <person name="Margolis J."/>
            <person name="Platt D."/>
            <person name="Swimmer C."/>
            <person name="Gnirke A."/>
            <person name="Chen F."/>
            <person name="Vysotskaia V."/>
            <person name="Mannhaupt G."/>
            <person name="Guldener U."/>
            <person name="Munsterkotter M."/>
            <person name="Haase D."/>
            <person name="Oesterheld M."/>
            <person name="Mewes H.W."/>
            <person name="Mauceli E.W."/>
            <person name="DeCaprio D."/>
            <person name="Wade C.M."/>
            <person name="Butler J."/>
            <person name="Young S."/>
            <person name="Jaffe D.B."/>
            <person name="Calvo S."/>
            <person name="Nusbaum C."/>
            <person name="Galagan J."/>
            <person name="Birren B.W."/>
        </authorList>
    </citation>
    <scope>NUCLEOTIDE SEQUENCE [LARGE SCALE GENOMIC DNA]</scope>
    <source>
        <strain evidence="6">DSM 14603 / FGSC 9021 / UM521</strain>
    </source>
</reference>
<dbReference type="KEGG" id="uma:UMAG_02850"/>
<feature type="compositionally biased region" description="Polar residues" evidence="2">
    <location>
        <begin position="1"/>
        <end position="20"/>
    </location>
</feature>
<dbReference type="OrthoDB" id="3067443at2759"/>
<organism evidence="5 6">
    <name type="scientific">Mycosarcoma maydis</name>
    <name type="common">Corn smut fungus</name>
    <name type="synonym">Ustilago maydis</name>
    <dbReference type="NCBI Taxonomy" id="5270"/>
    <lineage>
        <taxon>Eukaryota</taxon>
        <taxon>Fungi</taxon>
        <taxon>Dikarya</taxon>
        <taxon>Basidiomycota</taxon>
        <taxon>Ustilaginomycotina</taxon>
        <taxon>Ustilaginomycetes</taxon>
        <taxon>Ustilaginales</taxon>
        <taxon>Ustilaginaceae</taxon>
        <taxon>Mycosarcoma</taxon>
    </lineage>
</organism>
<sequence length="597" mass="65960">MIVPDSQSADVAGPSRQSAGSHDRWNRHLNPKVKPEPACENSNNVIDLCDSGDELARSVKPVPSKPILRSKTPAAKGGRVKDQVDDDDNGYDGLLKSDHDDEFGSTFVKHKSKKRGLSESPSISKLYAIARIATLATDGVASVSECEAKLAGVSAGILSRIQKSLALAKHPGTGEAEAQQALRLATRLMSSQNLTQADLLASSDAETNQSRAGMSIVEIVSQTNASPRNESWVNQVAIAVNLFFDVKAYSTSYANRTKLSWTFYGLAVNTVAAAHAFEMVHNQVLTWAYDKAAAKLVSGKTGKNSYCQGVAAGLIALAKKEKKEEMRLAIESEQKRLKLAEEQEQAQIKKERQRLNQSAIKCESDVPTWSRVKPEAHEQSMHTGSARGSRTVKLEDVVDEQDTKPFRYGIKRSDSEDADAGFGRWTENRSNRGISVGGIKRENGVEYDDSDNEDTNEQFYDFNNHIPPGHGFGDDVDDDIKPHFDEALERDIIDLTDDLEEDVKPKLETDFTDVKPKPERDSEDVKPDFGAGWQSGNQLIRFRQDAEKVADDYLASQHSGLKLKKRAKSSFKKDSHAFQQGKEDAKKIDVKRKRIQN</sequence>
<dbReference type="AlphaFoldDB" id="A0A0D1C5B6"/>
<evidence type="ECO:0000256" key="2">
    <source>
        <dbReference type="SAM" id="MobiDB-lite"/>
    </source>
</evidence>
<evidence type="ECO:0000256" key="1">
    <source>
        <dbReference type="SAM" id="Coils"/>
    </source>
</evidence>
<evidence type="ECO:0000313" key="5">
    <source>
        <dbReference type="EMBL" id="KIS68862.1"/>
    </source>
</evidence>
<name>A0A0D1C5B6_MYCMD</name>
<evidence type="ECO:0000259" key="3">
    <source>
        <dbReference type="Pfam" id="PF10979"/>
    </source>
</evidence>
<feature type="domain" description="DUF7168" evidence="4">
    <location>
        <begin position="212"/>
        <end position="342"/>
    </location>
</feature>
<dbReference type="RefSeq" id="XP_011389287.1">
    <property type="nucleotide sequence ID" value="XM_011390985.1"/>
</dbReference>
<feature type="region of interest" description="Disordered" evidence="2">
    <location>
        <begin position="565"/>
        <end position="597"/>
    </location>
</feature>
<feature type="region of interest" description="Disordered" evidence="2">
    <location>
        <begin position="1"/>
        <end position="43"/>
    </location>
</feature>
<protein>
    <recommendedName>
        <fullName evidence="7">DUF2786 domain-containing protein</fullName>
    </recommendedName>
</protein>
<dbReference type="eggNOG" id="ENOG502S5IR">
    <property type="taxonomic scope" value="Eukaryota"/>
</dbReference>
<dbReference type="Proteomes" id="UP000000561">
    <property type="component" value="Chromosome 7"/>
</dbReference>
<evidence type="ECO:0000259" key="4">
    <source>
        <dbReference type="Pfam" id="PF23771"/>
    </source>
</evidence>
<feature type="domain" description="DUF2786" evidence="3">
    <location>
        <begin position="157"/>
        <end position="196"/>
    </location>
</feature>
<evidence type="ECO:0000313" key="6">
    <source>
        <dbReference type="Proteomes" id="UP000000561"/>
    </source>
</evidence>
<dbReference type="GeneID" id="23563497"/>
<feature type="coiled-coil region" evidence="1">
    <location>
        <begin position="323"/>
        <end position="358"/>
    </location>
</feature>
<dbReference type="Pfam" id="PF10979">
    <property type="entry name" value="DUF2786"/>
    <property type="match status" value="1"/>
</dbReference>
<keyword evidence="6" id="KW-1185">Reference proteome</keyword>
<feature type="region of interest" description="Disordered" evidence="2">
    <location>
        <begin position="511"/>
        <end position="533"/>
    </location>
</feature>
<dbReference type="InParanoid" id="A0A0D1C5B6"/>